<gene>
    <name evidence="1" type="primary">NCL1_45747</name>
    <name evidence="1" type="ORF">NPIL_184921</name>
</gene>
<dbReference type="OrthoDB" id="6407690at2759"/>
<dbReference type="Proteomes" id="UP000887013">
    <property type="component" value="Unassembled WGS sequence"/>
</dbReference>
<organism evidence="1 2">
    <name type="scientific">Nephila pilipes</name>
    <name type="common">Giant wood spider</name>
    <name type="synonym">Nephila maculata</name>
    <dbReference type="NCBI Taxonomy" id="299642"/>
    <lineage>
        <taxon>Eukaryota</taxon>
        <taxon>Metazoa</taxon>
        <taxon>Ecdysozoa</taxon>
        <taxon>Arthropoda</taxon>
        <taxon>Chelicerata</taxon>
        <taxon>Arachnida</taxon>
        <taxon>Araneae</taxon>
        <taxon>Araneomorphae</taxon>
        <taxon>Entelegynae</taxon>
        <taxon>Araneoidea</taxon>
        <taxon>Nephilidae</taxon>
        <taxon>Nephila</taxon>
    </lineage>
</organism>
<keyword evidence="2" id="KW-1185">Reference proteome</keyword>
<evidence type="ECO:0000313" key="2">
    <source>
        <dbReference type="Proteomes" id="UP000887013"/>
    </source>
</evidence>
<comment type="caution">
    <text evidence="1">The sequence shown here is derived from an EMBL/GenBank/DDBJ whole genome shotgun (WGS) entry which is preliminary data.</text>
</comment>
<evidence type="ECO:0000313" key="1">
    <source>
        <dbReference type="EMBL" id="GFT16858.1"/>
    </source>
</evidence>
<proteinExistence type="predicted"/>
<dbReference type="EMBL" id="BMAW01010009">
    <property type="protein sequence ID" value="GFT16858.1"/>
    <property type="molecule type" value="Genomic_DNA"/>
</dbReference>
<name>A0A8X6TJN4_NEPPI</name>
<protein>
    <submittedName>
        <fullName evidence="1">Uncharacterized protein</fullName>
    </submittedName>
</protein>
<accession>A0A8X6TJN4</accession>
<dbReference type="AlphaFoldDB" id="A0A8X6TJN4"/>
<sequence>MDVRFWPPLQLLAYARAALGILYTFDSETLVSKCYDMGEVKEKVSTIRIPVFDSSFSNIAYEPTNSTDHQNYHPLPNKMGNKLVHLTFELWLEIGDWYLENEDELLISDTYFDVRNILSWRSTGVIDGIETARGLIRNEALNIMHRFLFACEYYFEEDAQKLWTNMLECDRLEFRMKWQNHEDKRHWLSALENRTALDWEQITLNARDDEFFITNRKGIAYFWTRLQDQEIRYNCIVCCLEIVIRILSPLDLYFFLFQLKADELNDVFTRLPKYLLHNAFESFLYWPLQIIFLDMVNSLKPYINGEIFCSLTCVLLDKLESRWQDYDYVDLLKNFWNLLSSQYGSFVEKQKILDKIVKYVLYCPVAFNIGDCQNFISIVKKEEMDGEERTFLEIFDPWQVQQ</sequence>
<reference evidence="1" key="1">
    <citation type="submission" date="2020-08" db="EMBL/GenBank/DDBJ databases">
        <title>Multicomponent nature underlies the extraordinary mechanical properties of spider dragline silk.</title>
        <authorList>
            <person name="Kono N."/>
            <person name="Nakamura H."/>
            <person name="Mori M."/>
            <person name="Yoshida Y."/>
            <person name="Ohtoshi R."/>
            <person name="Malay A.D."/>
            <person name="Moran D.A.P."/>
            <person name="Tomita M."/>
            <person name="Numata K."/>
            <person name="Arakawa K."/>
        </authorList>
    </citation>
    <scope>NUCLEOTIDE SEQUENCE</scope>
</reference>